<feature type="region of interest" description="Disordered" evidence="1">
    <location>
        <begin position="1"/>
        <end position="39"/>
    </location>
</feature>
<dbReference type="Proteomes" id="UP000192330">
    <property type="component" value="Unassembled WGS sequence"/>
</dbReference>
<proteinExistence type="predicted"/>
<sequence>MSKERANLGFADEIESFNPDDWSPSQKKVARPKPEPEVTRKIASANGFQSREVAAPRFEAKPQQRRRRTGRNAQFNIKARPETIEAFCAVADEQGWGLGETLEHAVELLRTSYPPKDD</sequence>
<keyword evidence="3" id="KW-1185">Reference proteome</keyword>
<evidence type="ECO:0000313" key="2">
    <source>
        <dbReference type="EMBL" id="SMD10647.1"/>
    </source>
</evidence>
<dbReference type="RefSeq" id="WP_084355025.1">
    <property type="nucleotide sequence ID" value="NZ_FWYD01000033.1"/>
</dbReference>
<protein>
    <recommendedName>
        <fullName evidence="4">Stability/partitioning determinant</fullName>
    </recommendedName>
</protein>
<dbReference type="STRING" id="1387277.SAMN06295998_1338"/>
<evidence type="ECO:0000313" key="3">
    <source>
        <dbReference type="Proteomes" id="UP000192330"/>
    </source>
</evidence>
<accession>A0A1W2ELQ2</accession>
<name>A0A1W2ELQ2_9RHOB</name>
<dbReference type="AlphaFoldDB" id="A0A1W2ELQ2"/>
<dbReference type="EMBL" id="FWYD01000033">
    <property type="protein sequence ID" value="SMD10647.1"/>
    <property type="molecule type" value="Genomic_DNA"/>
</dbReference>
<reference evidence="2 3" key="1">
    <citation type="submission" date="2017-04" db="EMBL/GenBank/DDBJ databases">
        <authorList>
            <person name="Afonso C.L."/>
            <person name="Miller P.J."/>
            <person name="Scott M.A."/>
            <person name="Spackman E."/>
            <person name="Goraichik I."/>
            <person name="Dimitrov K.M."/>
            <person name="Suarez D.L."/>
            <person name="Swayne D.E."/>
        </authorList>
    </citation>
    <scope>NUCLEOTIDE SEQUENCE [LARGE SCALE GENOMIC DNA]</scope>
    <source>
        <strain evidence="2 3">CGMCC 1.12644</strain>
    </source>
</reference>
<evidence type="ECO:0000256" key="1">
    <source>
        <dbReference type="SAM" id="MobiDB-lite"/>
    </source>
</evidence>
<gene>
    <name evidence="2" type="ORF">SAMN06295998_1338</name>
</gene>
<organism evidence="2 3">
    <name type="scientific">Primorskyibacter flagellatus</name>
    <dbReference type="NCBI Taxonomy" id="1387277"/>
    <lineage>
        <taxon>Bacteria</taxon>
        <taxon>Pseudomonadati</taxon>
        <taxon>Pseudomonadota</taxon>
        <taxon>Alphaproteobacteria</taxon>
        <taxon>Rhodobacterales</taxon>
        <taxon>Roseobacteraceae</taxon>
        <taxon>Primorskyibacter</taxon>
    </lineage>
</organism>
<evidence type="ECO:0008006" key="4">
    <source>
        <dbReference type="Google" id="ProtNLM"/>
    </source>
</evidence>
<dbReference type="OrthoDB" id="7477461at2"/>